<evidence type="ECO:0008006" key="3">
    <source>
        <dbReference type="Google" id="ProtNLM"/>
    </source>
</evidence>
<gene>
    <name evidence="1" type="ORF">NK125_13575</name>
</gene>
<accession>A0ABT1EG38</accession>
<comment type="caution">
    <text evidence="1">The sequence shown here is derived from an EMBL/GenBank/DDBJ whole genome shotgun (WGS) entry which is preliminary data.</text>
</comment>
<reference evidence="1 2" key="1">
    <citation type="journal article" date="2022" name="Genome Biol. Evol.">
        <title>Host diet, physiology and behaviors set the stage for Lachnospiraceae cladogenesis.</title>
        <authorList>
            <person name="Vera-Ponce De Leon A."/>
            <person name="Schneider M."/>
            <person name="Jahnes B.C."/>
            <person name="Sadowski V."/>
            <person name="Camuy-Velez L.A."/>
            <person name="Duan J."/>
            <person name="Sabree Z.L."/>
        </authorList>
    </citation>
    <scope>NUCLEOTIDE SEQUENCE [LARGE SCALE GENOMIC DNA]</scope>
    <source>
        <strain evidence="1 2">PAL113</strain>
    </source>
</reference>
<evidence type="ECO:0000313" key="2">
    <source>
        <dbReference type="Proteomes" id="UP001523566"/>
    </source>
</evidence>
<proteinExistence type="predicted"/>
<name>A0ABT1EG38_9FIRM</name>
<dbReference type="InterPro" id="IPR015947">
    <property type="entry name" value="PUA-like_sf"/>
</dbReference>
<dbReference type="SUPFAM" id="SSF88697">
    <property type="entry name" value="PUA domain-like"/>
    <property type="match status" value="1"/>
</dbReference>
<dbReference type="RefSeq" id="WP_262067205.1">
    <property type="nucleotide sequence ID" value="NZ_JAMXOD010000026.1"/>
</dbReference>
<sequence length="127" mass="14900">MCKILLSINPQHVENIVHGTKCYEYRKRICKRKVDKIVIYSTCPVKRVIGEVEVLETLEMDKEQLWEVTKKESGITKKFYDDYFKEKKKAIAYRLGEVLKYETPQLLSDIGVKVAPQSFMYLSENAM</sequence>
<dbReference type="EMBL" id="JAMZFW010000026">
    <property type="protein sequence ID" value="MCP1103432.1"/>
    <property type="molecule type" value="Genomic_DNA"/>
</dbReference>
<keyword evidence="2" id="KW-1185">Reference proteome</keyword>
<protein>
    <recommendedName>
        <fullName evidence="3">ASCH domain-containing protein</fullName>
    </recommendedName>
</protein>
<dbReference type="Gene3D" id="2.30.130.30">
    <property type="entry name" value="Hypothetical protein"/>
    <property type="match status" value="1"/>
</dbReference>
<evidence type="ECO:0000313" key="1">
    <source>
        <dbReference type="EMBL" id="MCP1103432.1"/>
    </source>
</evidence>
<organism evidence="1 2">
    <name type="scientific">Aequitasia blattaphilus</name>
    <dbReference type="NCBI Taxonomy" id="2949332"/>
    <lineage>
        <taxon>Bacteria</taxon>
        <taxon>Bacillati</taxon>
        <taxon>Bacillota</taxon>
        <taxon>Clostridia</taxon>
        <taxon>Lachnospirales</taxon>
        <taxon>Lachnospiraceae</taxon>
        <taxon>Aequitasia</taxon>
    </lineage>
</organism>
<dbReference type="Proteomes" id="UP001523566">
    <property type="component" value="Unassembled WGS sequence"/>
</dbReference>